<proteinExistence type="predicted"/>
<name>A0A1I4V3T7_9PROT</name>
<evidence type="ECO:0000313" key="4">
    <source>
        <dbReference type="Proteomes" id="UP000183287"/>
    </source>
</evidence>
<feature type="domain" description="HTH cro/C1-type" evidence="2">
    <location>
        <begin position="133"/>
        <end position="190"/>
    </location>
</feature>
<sequence length="319" mass="36406">MTALSKPPHPGSILKNDVLPELGVSITEAAVQLGVSRVTLSRAINGEAPISLDLALRLGAWLKNLTAEYWLHLQTNYNLWQERQKPRPDIKPAEWKQPNIKMWRKFSAQVNSASASLVIDKEERAIAASVGSKLKEARKFRGQTIAEASQLLDIPAHDLKFYEGGLDIEHFPLKLIKKSAAIYDVSVDWIFGLVEDDWESDPKEVRDEHVELDFIKYLLMERQRAMERQLWHVGSMAVAMTKPVSSMTQAYKKVHKAFMNFLELNPKFDDMRGGATLSKEIKQAVKNCEAANRLLERVEELRPMTLYRKMIQPVKFINL</sequence>
<dbReference type="InterPro" id="IPR010982">
    <property type="entry name" value="Lambda_DNA-bd_dom_sf"/>
</dbReference>
<dbReference type="PANTHER" id="PTHR36924">
    <property type="entry name" value="ANTITOXIN HIGA-1"/>
    <property type="match status" value="1"/>
</dbReference>
<gene>
    <name evidence="3" type="ORF">SAMN05421863_107520</name>
</gene>
<evidence type="ECO:0000256" key="1">
    <source>
        <dbReference type="ARBA" id="ARBA00023125"/>
    </source>
</evidence>
<dbReference type="OrthoDB" id="5297543at2"/>
<dbReference type="Pfam" id="PF01381">
    <property type="entry name" value="HTH_3"/>
    <property type="match status" value="1"/>
</dbReference>
<organism evidence="3 4">
    <name type="scientific">Nitrosomonas communis</name>
    <dbReference type="NCBI Taxonomy" id="44574"/>
    <lineage>
        <taxon>Bacteria</taxon>
        <taxon>Pseudomonadati</taxon>
        <taxon>Pseudomonadota</taxon>
        <taxon>Betaproteobacteria</taxon>
        <taxon>Nitrosomonadales</taxon>
        <taxon>Nitrosomonadaceae</taxon>
        <taxon>Nitrosomonas</taxon>
    </lineage>
</organism>
<protein>
    <submittedName>
        <fullName evidence="3">Addiction module antidote protein, HigA family</fullName>
    </submittedName>
</protein>
<dbReference type="NCBIfam" id="TIGR02607">
    <property type="entry name" value="antidote_HigA"/>
    <property type="match status" value="1"/>
</dbReference>
<dbReference type="RefSeq" id="WP_083398578.1">
    <property type="nucleotide sequence ID" value="NZ_FOUB01000075.1"/>
</dbReference>
<dbReference type="GO" id="GO:0003677">
    <property type="term" value="F:DNA binding"/>
    <property type="evidence" value="ECO:0007669"/>
    <property type="project" value="UniProtKB-KW"/>
</dbReference>
<dbReference type="PANTHER" id="PTHR36924:SF1">
    <property type="entry name" value="ANTITOXIN HIGA-1"/>
    <property type="match status" value="1"/>
</dbReference>
<accession>A0A1I4V3T7</accession>
<dbReference type="InterPro" id="IPR013430">
    <property type="entry name" value="Toxin_antidote_HigA"/>
</dbReference>
<dbReference type="SMART" id="SM00530">
    <property type="entry name" value="HTH_XRE"/>
    <property type="match status" value="2"/>
</dbReference>
<reference evidence="4" key="1">
    <citation type="submission" date="2016-10" db="EMBL/GenBank/DDBJ databases">
        <authorList>
            <person name="Varghese N."/>
            <person name="Submissions S."/>
        </authorList>
    </citation>
    <scope>NUCLEOTIDE SEQUENCE [LARGE SCALE GENOMIC DNA]</scope>
    <source>
        <strain evidence="4">Nm44</strain>
    </source>
</reference>
<dbReference type="EMBL" id="FOUB01000075">
    <property type="protein sequence ID" value="SFM95783.1"/>
    <property type="molecule type" value="Genomic_DNA"/>
</dbReference>
<feature type="domain" description="HTH cro/C1-type" evidence="2">
    <location>
        <begin position="13"/>
        <end position="68"/>
    </location>
</feature>
<dbReference type="CDD" id="cd00093">
    <property type="entry name" value="HTH_XRE"/>
    <property type="match status" value="1"/>
</dbReference>
<evidence type="ECO:0000259" key="2">
    <source>
        <dbReference type="SMART" id="SM00530"/>
    </source>
</evidence>
<dbReference type="InterPro" id="IPR001387">
    <property type="entry name" value="Cro/C1-type_HTH"/>
</dbReference>
<keyword evidence="4" id="KW-1185">Reference proteome</keyword>
<keyword evidence="1" id="KW-0238">DNA-binding</keyword>
<dbReference type="Proteomes" id="UP000183287">
    <property type="component" value="Unassembled WGS sequence"/>
</dbReference>
<evidence type="ECO:0000313" key="3">
    <source>
        <dbReference type="EMBL" id="SFM95783.1"/>
    </source>
</evidence>
<dbReference type="SUPFAM" id="SSF47413">
    <property type="entry name" value="lambda repressor-like DNA-binding domains"/>
    <property type="match status" value="2"/>
</dbReference>
<dbReference type="AlphaFoldDB" id="A0A1I4V3T7"/>
<dbReference type="Gene3D" id="1.10.260.40">
    <property type="entry name" value="lambda repressor-like DNA-binding domains"/>
    <property type="match status" value="2"/>
</dbReference>